<dbReference type="EMBL" id="RSCD01000015">
    <property type="protein sequence ID" value="RSH88971.1"/>
    <property type="molecule type" value="Genomic_DNA"/>
</dbReference>
<keyword evidence="1" id="KW-0472">Membrane</keyword>
<dbReference type="GO" id="GO:0000175">
    <property type="term" value="F:3'-5'-RNA exonuclease activity"/>
    <property type="evidence" value="ECO:0007669"/>
    <property type="project" value="TreeGrafter"/>
</dbReference>
<dbReference type="AlphaFoldDB" id="A0A427YCS9"/>
<dbReference type="GO" id="GO:0000932">
    <property type="term" value="C:P-body"/>
    <property type="evidence" value="ECO:0007669"/>
    <property type="project" value="TreeGrafter"/>
</dbReference>
<proteinExistence type="predicted"/>
<dbReference type="SUPFAM" id="SSF50249">
    <property type="entry name" value="Nucleic acid-binding proteins"/>
    <property type="match status" value="1"/>
</dbReference>
<dbReference type="STRING" id="1890683.A0A427YCS9"/>
<dbReference type="InterPro" id="IPR050180">
    <property type="entry name" value="RNR_Ribonuclease"/>
</dbReference>
<dbReference type="Pfam" id="PF00773">
    <property type="entry name" value="RNB"/>
    <property type="match status" value="1"/>
</dbReference>
<evidence type="ECO:0000256" key="1">
    <source>
        <dbReference type="SAM" id="Phobius"/>
    </source>
</evidence>
<dbReference type="InterPro" id="IPR012340">
    <property type="entry name" value="NA-bd_OB-fold"/>
</dbReference>
<feature type="domain" description="RNB" evidence="2">
    <location>
        <begin position="463"/>
        <end position="835"/>
    </location>
</feature>
<dbReference type="OrthoDB" id="2285229at2759"/>
<gene>
    <name evidence="3" type="ORF">EHS25_002633</name>
</gene>
<reference evidence="3 4" key="1">
    <citation type="submission" date="2018-11" db="EMBL/GenBank/DDBJ databases">
        <title>Genome sequence of Saitozyma podzolica DSM 27192.</title>
        <authorList>
            <person name="Aliyu H."/>
            <person name="Gorte O."/>
            <person name="Ochsenreither K."/>
        </authorList>
    </citation>
    <scope>NUCLEOTIDE SEQUENCE [LARGE SCALE GENOMIC DNA]</scope>
    <source>
        <strain evidence="3 4">DSM 27192</strain>
    </source>
</reference>
<feature type="transmembrane region" description="Helical" evidence="1">
    <location>
        <begin position="109"/>
        <end position="130"/>
    </location>
</feature>
<evidence type="ECO:0000313" key="3">
    <source>
        <dbReference type="EMBL" id="RSH88971.1"/>
    </source>
</evidence>
<comment type="caution">
    <text evidence="3">The sequence shown here is derived from an EMBL/GenBank/DDBJ whole genome shotgun (WGS) entry which is preliminary data.</text>
</comment>
<sequence length="972" mass="104837">MSTARAGRSAVQRLVALAGPSSSRRPLHSSAVPLIASSFPCRRRDAKGKRERVAYKVGDAGISNERRIFFANDLGAELVAGDQAGVEPGDEVAGIEAGRVVECRRSGSVVLGIILASVVLAGTPRLLLLVPTGDIWPISPQDVQFVMPASLVSQKLSQACWSTELLEAWSRGEETTGQEGEGGMMDARRQVVMVLRKVSKETEKMCSRLLGGREGGGSGGIESLWETLAPPEPDLRGSITAAQVAEHLLNLRVEAGSTSPIKVRPNTLPAYAAHTLLMRRPDLFVADPGELWDSGAFLVRSRAERARLRDVTRWIEGATPEDKAVLDGFLTKARDAIQHSRQIGDADASTSTLTNPALPEWTEQDLTIIHTMIVRLFETRSVQQTPTEPVVLSVLKSLGSYPGEIIDQALLARFLRDIGMMPVHESLEASKVRESEIRAMALHSTRIAGDGELLSGNELDDIRDDLTAHKVFVIDDPTATELDDGISMERLPSGDTWVHIHVADPTRYLPPSHPLAVQASFRGSALYLPEGQVPLLSFRQLMEDLSLGAAPARDNGVQGVVTFSALLSSDGALRESKVRIGWIKNPRVVTYGAVDDALGVPAGASARPFGVPTRKADIASRQLGGPLEPSEIDDLRALQELATKSRSRRMANAGLDWSLPTASLSLLPPFSPLTSNLFDLSMLPTRPSFGVTPDIDYSVPVPSSTPRTRLSSNQIVAEMMILAGQIAASFCSDRGIPVPYRGTDKPQPVTSPGAEVRLKTVEDLLALRDPLGSIDPFVMLSANILQRPSTVAITPQVHWTMGLVDPGAGYVRATSPLRRYEDLLVHWQLKAALASERGVAHPKPLDEREVEALIHRAEPAAKRVKRAGSHAVGYWQAGLISSRMTGAPPSNYVVSEGEMLDLRQPMIARISGQTNATSIARDGSTPVYIPSLGASARLSAPGSKRFEAGQEVTVKVERAEQWPAPLIVVREA</sequence>
<accession>A0A427YCS9</accession>
<dbReference type="GO" id="GO:0003723">
    <property type="term" value="F:RNA binding"/>
    <property type="evidence" value="ECO:0007669"/>
    <property type="project" value="InterPro"/>
</dbReference>
<evidence type="ECO:0000313" key="4">
    <source>
        <dbReference type="Proteomes" id="UP000279259"/>
    </source>
</evidence>
<keyword evidence="1" id="KW-0812">Transmembrane</keyword>
<dbReference type="GO" id="GO:0006402">
    <property type="term" value="P:mRNA catabolic process"/>
    <property type="evidence" value="ECO:0007669"/>
    <property type="project" value="TreeGrafter"/>
</dbReference>
<organism evidence="3 4">
    <name type="scientific">Saitozyma podzolica</name>
    <dbReference type="NCBI Taxonomy" id="1890683"/>
    <lineage>
        <taxon>Eukaryota</taxon>
        <taxon>Fungi</taxon>
        <taxon>Dikarya</taxon>
        <taxon>Basidiomycota</taxon>
        <taxon>Agaricomycotina</taxon>
        <taxon>Tremellomycetes</taxon>
        <taxon>Tremellales</taxon>
        <taxon>Trimorphomycetaceae</taxon>
        <taxon>Saitozyma</taxon>
    </lineage>
</organism>
<dbReference type="InterPro" id="IPR001900">
    <property type="entry name" value="RNase_II/R"/>
</dbReference>
<dbReference type="PANTHER" id="PTHR23355:SF65">
    <property type="entry name" value="EXORIBONUCLEASE CYT-4, PUTATIVE (AFU_ORTHOLOGUE AFUA_7G01550)-RELATED"/>
    <property type="match status" value="1"/>
</dbReference>
<dbReference type="PANTHER" id="PTHR23355">
    <property type="entry name" value="RIBONUCLEASE"/>
    <property type="match status" value="1"/>
</dbReference>
<name>A0A427YCS9_9TREE</name>
<keyword evidence="1" id="KW-1133">Transmembrane helix</keyword>
<protein>
    <recommendedName>
        <fullName evidence="2">RNB domain-containing protein</fullName>
    </recommendedName>
</protein>
<dbReference type="SMART" id="SM00955">
    <property type="entry name" value="RNB"/>
    <property type="match status" value="1"/>
</dbReference>
<dbReference type="Proteomes" id="UP000279259">
    <property type="component" value="Unassembled WGS sequence"/>
</dbReference>
<keyword evidence="4" id="KW-1185">Reference proteome</keyword>
<evidence type="ECO:0000259" key="2">
    <source>
        <dbReference type="SMART" id="SM00955"/>
    </source>
</evidence>